<evidence type="ECO:0000313" key="1">
    <source>
        <dbReference type="EMBL" id="MBS4102450.1"/>
    </source>
</evidence>
<evidence type="ECO:0000313" key="2">
    <source>
        <dbReference type="Proteomes" id="UP000676853"/>
    </source>
</evidence>
<protein>
    <submittedName>
        <fullName evidence="1">Uncharacterized protein</fullName>
    </submittedName>
</protein>
<dbReference type="Proteomes" id="UP000676853">
    <property type="component" value="Unassembled WGS sequence"/>
</dbReference>
<dbReference type="RefSeq" id="WP_212554167.1">
    <property type="nucleotide sequence ID" value="NZ_JAGXOE010000034.1"/>
</dbReference>
<gene>
    <name evidence="1" type="ORF">KFZ73_14530</name>
</gene>
<accession>A0ABS5NDW1</accession>
<dbReference type="EMBL" id="JAGXOE010000034">
    <property type="protein sequence ID" value="MBS4102450.1"/>
    <property type="molecule type" value="Genomic_DNA"/>
</dbReference>
<proteinExistence type="predicted"/>
<name>A0ABS5NDW1_TSUPA</name>
<comment type="caution">
    <text evidence="1">The sequence shown here is derived from an EMBL/GenBank/DDBJ whole genome shotgun (WGS) entry which is preliminary data.</text>
</comment>
<reference evidence="1 2" key="1">
    <citation type="submission" date="2021-04" db="EMBL/GenBank/DDBJ databases">
        <title>Whole genome sequence analysis of a thiophenic sulfur metabolizing bacteria.</title>
        <authorList>
            <person name="Akhtar N."/>
            <person name="Akram J."/>
            <person name="Aslam A."/>
        </authorList>
    </citation>
    <scope>NUCLEOTIDE SEQUENCE [LARGE SCALE GENOMIC DNA]</scope>
    <source>
        <strain evidence="1 2">3OW</strain>
    </source>
</reference>
<sequence>MRRDRRNQQHGYDWTNLEYPWTSTGKAVTVGTVFKRISWYIEQIGGALPVIGDIFKDITESLMGLFPPDFDFDDPELMKALTEA</sequence>
<organism evidence="1 2">
    <name type="scientific">Tsukamurella paurometabola</name>
    <name type="common">Corynebacterium paurometabolum</name>
    <dbReference type="NCBI Taxonomy" id="2061"/>
    <lineage>
        <taxon>Bacteria</taxon>
        <taxon>Bacillati</taxon>
        <taxon>Actinomycetota</taxon>
        <taxon>Actinomycetes</taxon>
        <taxon>Mycobacteriales</taxon>
        <taxon>Tsukamurellaceae</taxon>
        <taxon>Tsukamurella</taxon>
    </lineage>
</organism>
<keyword evidence="2" id="KW-1185">Reference proteome</keyword>